<gene>
    <name evidence="5" type="ORF">SAMN06295960_1126</name>
</gene>
<organism evidence="5 6">
    <name type="scientific">Paenibacillus aquistagni</name>
    <dbReference type="NCBI Taxonomy" id="1852522"/>
    <lineage>
        <taxon>Bacteria</taxon>
        <taxon>Bacillati</taxon>
        <taxon>Bacillota</taxon>
        <taxon>Bacilli</taxon>
        <taxon>Bacillales</taxon>
        <taxon>Paenibacillaceae</taxon>
        <taxon>Paenibacillus</taxon>
    </lineage>
</organism>
<feature type="transmembrane region" description="Helical" evidence="4">
    <location>
        <begin position="379"/>
        <end position="398"/>
    </location>
</feature>
<dbReference type="STRING" id="1852522.SAMN06295960_1126"/>
<dbReference type="PANTHER" id="PTHR22550">
    <property type="entry name" value="SPORE GERMINATION PROTEIN"/>
    <property type="match status" value="1"/>
</dbReference>
<evidence type="ECO:0000313" key="5">
    <source>
        <dbReference type="EMBL" id="SMG21663.1"/>
    </source>
</evidence>
<name>A0A1X7J298_9BACL</name>
<dbReference type="InterPro" id="IPR004995">
    <property type="entry name" value="Spore_Ger"/>
</dbReference>
<keyword evidence="2 4" id="KW-0472">Membrane</keyword>
<evidence type="ECO:0000256" key="2">
    <source>
        <dbReference type="ARBA" id="ARBA00023136"/>
    </source>
</evidence>
<dbReference type="Proteomes" id="UP000193834">
    <property type="component" value="Unassembled WGS sequence"/>
</dbReference>
<feature type="region of interest" description="Disordered" evidence="3">
    <location>
        <begin position="125"/>
        <end position="144"/>
    </location>
</feature>
<dbReference type="PIRSF" id="PIRSF005690">
    <property type="entry name" value="GerBA"/>
    <property type="match status" value="1"/>
</dbReference>
<feature type="transmembrane region" description="Helical" evidence="4">
    <location>
        <begin position="285"/>
        <end position="307"/>
    </location>
</feature>
<evidence type="ECO:0000256" key="4">
    <source>
        <dbReference type="SAM" id="Phobius"/>
    </source>
</evidence>
<dbReference type="PANTHER" id="PTHR22550:SF9">
    <property type="entry name" value="STAGE V SPORULATION PROTEIN AF"/>
    <property type="match status" value="1"/>
</dbReference>
<dbReference type="GO" id="GO:0016020">
    <property type="term" value="C:membrane"/>
    <property type="evidence" value="ECO:0007669"/>
    <property type="project" value="InterPro"/>
</dbReference>
<sequence>MIKSKESAHYESALRKWFGSSTDIQFVEINLTCFNQITYPVLIIYCKDLCDSATVHQFIIPLLKKTAEECSLETTADIKQHIPFYLDHIDAKDLEDNAVSAVLTGNVLLYFKHLNKAFFFPLDKPPTRNTEEPNTEVSNRGPRDGFTEEVSTNIALIRKRLRVKNLTVENYRVGANNTKVSLIYVDNEIKPEVLNEIKTKLDQINVKMLISSTQLEELLGKFSLFPLFTYTGRPDFTANALMKGKFALLVEGSPTAIIAPVTLNFVLNSAEDAHMLNIFVVFNRLIRLSAMMISIFLPGFWITLLTFHQDQLPFTLLATLVTSRQGVPLPVPLEALVMLLLFEIFREAGMRLPSAFGQTLSVVGGLIIGQAAISAGLSAPGIIVIIAISVLAAFTISNQSLLGIISIIRMVVLIISGFLGLFGFFICFLSLVMYLVNIHSFGTYYISPFSPAALKNMKKAFIRYPWGKKD</sequence>
<dbReference type="OrthoDB" id="1726708at2"/>
<comment type="similarity">
    <text evidence="1">Belongs to the GerABKA family.</text>
</comment>
<protein>
    <submittedName>
        <fullName evidence="5">GerA spore germination protein</fullName>
    </submittedName>
</protein>
<dbReference type="InterPro" id="IPR050768">
    <property type="entry name" value="UPF0353/GerABKA_families"/>
</dbReference>
<dbReference type="EMBL" id="FXAZ01000001">
    <property type="protein sequence ID" value="SMG21663.1"/>
    <property type="molecule type" value="Genomic_DNA"/>
</dbReference>
<feature type="transmembrane region" description="Helical" evidence="4">
    <location>
        <begin position="352"/>
        <end position="373"/>
    </location>
</feature>
<dbReference type="AlphaFoldDB" id="A0A1X7J298"/>
<dbReference type="Pfam" id="PF03323">
    <property type="entry name" value="GerA"/>
    <property type="match status" value="1"/>
</dbReference>
<keyword evidence="4" id="KW-0812">Transmembrane</keyword>
<feature type="transmembrane region" description="Helical" evidence="4">
    <location>
        <begin position="327"/>
        <end position="345"/>
    </location>
</feature>
<dbReference type="GO" id="GO:0009847">
    <property type="term" value="P:spore germination"/>
    <property type="evidence" value="ECO:0007669"/>
    <property type="project" value="InterPro"/>
</dbReference>
<dbReference type="RefSeq" id="WP_085493305.1">
    <property type="nucleotide sequence ID" value="NZ_FXAZ01000001.1"/>
</dbReference>
<keyword evidence="6" id="KW-1185">Reference proteome</keyword>
<keyword evidence="4" id="KW-1133">Transmembrane helix</keyword>
<accession>A0A1X7J298</accession>
<feature type="transmembrane region" description="Helical" evidence="4">
    <location>
        <begin position="410"/>
        <end position="436"/>
    </location>
</feature>
<evidence type="ECO:0000256" key="1">
    <source>
        <dbReference type="ARBA" id="ARBA00005278"/>
    </source>
</evidence>
<evidence type="ECO:0000256" key="3">
    <source>
        <dbReference type="SAM" id="MobiDB-lite"/>
    </source>
</evidence>
<evidence type="ECO:0000313" key="6">
    <source>
        <dbReference type="Proteomes" id="UP000193834"/>
    </source>
</evidence>
<proteinExistence type="inferred from homology"/>
<reference evidence="5 6" key="1">
    <citation type="submission" date="2017-04" db="EMBL/GenBank/DDBJ databases">
        <authorList>
            <person name="Afonso C.L."/>
            <person name="Miller P.J."/>
            <person name="Scott M.A."/>
            <person name="Spackman E."/>
            <person name="Goraichik I."/>
            <person name="Dimitrov K.M."/>
            <person name="Suarez D.L."/>
            <person name="Swayne D.E."/>
        </authorList>
    </citation>
    <scope>NUCLEOTIDE SEQUENCE [LARGE SCALE GENOMIC DNA]</scope>
    <source>
        <strain evidence="5 6">11</strain>
    </source>
</reference>